<organism evidence="9">
    <name type="scientific">freshwater metagenome</name>
    <dbReference type="NCBI Taxonomy" id="449393"/>
    <lineage>
        <taxon>unclassified sequences</taxon>
        <taxon>metagenomes</taxon>
        <taxon>ecological metagenomes</taxon>
    </lineage>
</organism>
<dbReference type="InterPro" id="IPR006680">
    <property type="entry name" value="Amidohydro-rel"/>
</dbReference>
<dbReference type="Gene3D" id="3.20.20.140">
    <property type="entry name" value="Metal-dependent hydrolases"/>
    <property type="match status" value="1"/>
</dbReference>
<keyword evidence="6" id="KW-0862">Zinc</keyword>
<accession>A0A6J6T445</accession>
<feature type="domain" description="Amidohydrolase-related" evidence="8">
    <location>
        <begin position="60"/>
        <end position="383"/>
    </location>
</feature>
<dbReference type="SUPFAM" id="SSF51556">
    <property type="entry name" value="Metallo-dependent hydrolases"/>
    <property type="match status" value="1"/>
</dbReference>
<evidence type="ECO:0000256" key="5">
    <source>
        <dbReference type="ARBA" id="ARBA00022808"/>
    </source>
</evidence>
<dbReference type="InterPro" id="IPR011059">
    <property type="entry name" value="Metal-dep_hydrolase_composite"/>
</dbReference>
<dbReference type="AlphaFoldDB" id="A0A6J6T445"/>
<keyword evidence="7" id="KW-0408">Iron</keyword>
<keyword evidence="3" id="KW-0479">Metal-binding</keyword>
<dbReference type="Pfam" id="PF01979">
    <property type="entry name" value="Amidohydro_1"/>
    <property type="match status" value="1"/>
</dbReference>
<dbReference type="NCBIfam" id="TIGR01224">
    <property type="entry name" value="hutI"/>
    <property type="match status" value="1"/>
</dbReference>
<evidence type="ECO:0000313" key="9">
    <source>
        <dbReference type="EMBL" id="CAB4741728.1"/>
    </source>
</evidence>
<dbReference type="GO" id="GO:0050480">
    <property type="term" value="F:imidazolonepropionase activity"/>
    <property type="evidence" value="ECO:0007669"/>
    <property type="project" value="UniProtKB-EC"/>
</dbReference>
<protein>
    <recommendedName>
        <fullName evidence="2">imidazolonepropionase</fullName>
        <ecNumber evidence="2">3.5.2.7</ecNumber>
    </recommendedName>
</protein>
<evidence type="ECO:0000256" key="6">
    <source>
        <dbReference type="ARBA" id="ARBA00022833"/>
    </source>
</evidence>
<name>A0A6J6T445_9ZZZZ</name>
<comment type="pathway">
    <text evidence="1">Amino-acid degradation.</text>
</comment>
<keyword evidence="4" id="KW-0378">Hydrolase</keyword>
<keyword evidence="5" id="KW-0369">Histidine metabolism</keyword>
<evidence type="ECO:0000256" key="2">
    <source>
        <dbReference type="ARBA" id="ARBA00012864"/>
    </source>
</evidence>
<sequence>MSSIALTNIATLVTNSAELGEGLLGLSQGKTLVLEDGKVAALSDRTPEGVDEVIDCAGKTVIPGFVDSHTHLVFAGDRSAEFAARSRGEKYSAGGIKTTVAATRAASNSQLTINAQTLLDEALSQGTTTVEIKTGYGLTLHDELRSLDIASAFTDETTLLAAHVIPEEYVNNPDGYVDLIIKEIIPASSAKWIDVFCDAGAFSPEQTRAILLAGKGAGMLPRIHANQLSRTTAVALAIELGAASADHLSASSDADIEALAASTTVATLLPGAEFSTQHEGKLGRRFLDAHAQVAIATDCNPGSSFTTSMPFCIAAAVSLLGFTVEEAVHAATSGGAAALRRSDIGNLAIGSRADIAILKSPSYIHLAYRPGAALVETTLKAGRKVKTWQK</sequence>
<reference evidence="9" key="1">
    <citation type="submission" date="2020-05" db="EMBL/GenBank/DDBJ databases">
        <authorList>
            <person name="Chiriac C."/>
            <person name="Salcher M."/>
            <person name="Ghai R."/>
            <person name="Kavagutti S V."/>
        </authorList>
    </citation>
    <scope>NUCLEOTIDE SEQUENCE</scope>
</reference>
<dbReference type="HAMAP" id="MF_00372">
    <property type="entry name" value="HutI"/>
    <property type="match status" value="1"/>
</dbReference>
<dbReference type="PANTHER" id="PTHR42752">
    <property type="entry name" value="IMIDAZOLONEPROPIONASE"/>
    <property type="match status" value="1"/>
</dbReference>
<evidence type="ECO:0000256" key="4">
    <source>
        <dbReference type="ARBA" id="ARBA00022801"/>
    </source>
</evidence>
<evidence type="ECO:0000256" key="1">
    <source>
        <dbReference type="ARBA" id="ARBA00005023"/>
    </source>
</evidence>
<dbReference type="Gene3D" id="2.30.40.10">
    <property type="entry name" value="Urease, subunit C, domain 1"/>
    <property type="match status" value="1"/>
</dbReference>
<dbReference type="SUPFAM" id="SSF51338">
    <property type="entry name" value="Composite domain of metallo-dependent hydrolases"/>
    <property type="match status" value="1"/>
</dbReference>
<dbReference type="GO" id="GO:0046872">
    <property type="term" value="F:metal ion binding"/>
    <property type="evidence" value="ECO:0007669"/>
    <property type="project" value="UniProtKB-KW"/>
</dbReference>
<dbReference type="EC" id="3.5.2.7" evidence="2"/>
<proteinExistence type="inferred from homology"/>
<dbReference type="GO" id="GO:0005737">
    <property type="term" value="C:cytoplasm"/>
    <property type="evidence" value="ECO:0007669"/>
    <property type="project" value="InterPro"/>
</dbReference>
<dbReference type="EMBL" id="CAEZZE010000002">
    <property type="protein sequence ID" value="CAB4741728.1"/>
    <property type="molecule type" value="Genomic_DNA"/>
</dbReference>
<dbReference type="InterPro" id="IPR032466">
    <property type="entry name" value="Metal_Hydrolase"/>
</dbReference>
<dbReference type="GO" id="GO:0019556">
    <property type="term" value="P:L-histidine catabolic process to glutamate and formamide"/>
    <property type="evidence" value="ECO:0007669"/>
    <property type="project" value="InterPro"/>
</dbReference>
<evidence type="ECO:0000259" key="8">
    <source>
        <dbReference type="Pfam" id="PF01979"/>
    </source>
</evidence>
<evidence type="ECO:0000256" key="3">
    <source>
        <dbReference type="ARBA" id="ARBA00022723"/>
    </source>
</evidence>
<evidence type="ECO:0000256" key="7">
    <source>
        <dbReference type="ARBA" id="ARBA00023004"/>
    </source>
</evidence>
<dbReference type="PANTHER" id="PTHR42752:SF1">
    <property type="entry name" value="IMIDAZOLONEPROPIONASE-RELATED"/>
    <property type="match status" value="1"/>
</dbReference>
<gene>
    <name evidence="9" type="ORF">UFOPK2827_00037</name>
</gene>
<dbReference type="InterPro" id="IPR005920">
    <property type="entry name" value="HutI"/>
</dbReference>